<reference evidence="2" key="1">
    <citation type="submission" date="2021-01" db="EMBL/GenBank/DDBJ databases">
        <authorList>
            <consortium name="Genoscope - CEA"/>
            <person name="William W."/>
        </authorList>
    </citation>
    <scope>NUCLEOTIDE SEQUENCE</scope>
</reference>
<organism evidence="2 3">
    <name type="scientific">Paramecium pentaurelia</name>
    <dbReference type="NCBI Taxonomy" id="43138"/>
    <lineage>
        <taxon>Eukaryota</taxon>
        <taxon>Sar</taxon>
        <taxon>Alveolata</taxon>
        <taxon>Ciliophora</taxon>
        <taxon>Intramacronucleata</taxon>
        <taxon>Oligohymenophorea</taxon>
        <taxon>Peniculida</taxon>
        <taxon>Parameciidae</taxon>
        <taxon>Paramecium</taxon>
    </lineage>
</organism>
<accession>A0A8S1WC93</accession>
<dbReference type="OrthoDB" id="296996at2759"/>
<name>A0A8S1WC93_9CILI</name>
<dbReference type="AlphaFoldDB" id="A0A8S1WC93"/>
<keyword evidence="3" id="KW-1185">Reference proteome</keyword>
<feature type="region of interest" description="Disordered" evidence="1">
    <location>
        <begin position="262"/>
        <end position="281"/>
    </location>
</feature>
<dbReference type="Proteomes" id="UP000689195">
    <property type="component" value="Unassembled WGS sequence"/>
</dbReference>
<evidence type="ECO:0000313" key="2">
    <source>
        <dbReference type="EMBL" id="CAD8185629.1"/>
    </source>
</evidence>
<comment type="caution">
    <text evidence="2">The sequence shown here is derived from an EMBL/GenBank/DDBJ whole genome shotgun (WGS) entry which is preliminary data.</text>
</comment>
<protein>
    <submittedName>
        <fullName evidence="2">Uncharacterized protein</fullName>
    </submittedName>
</protein>
<proteinExistence type="predicted"/>
<evidence type="ECO:0000256" key="1">
    <source>
        <dbReference type="SAM" id="MobiDB-lite"/>
    </source>
</evidence>
<evidence type="ECO:0000313" key="3">
    <source>
        <dbReference type="Proteomes" id="UP000689195"/>
    </source>
</evidence>
<gene>
    <name evidence="2" type="ORF">PPENT_87.1.T0850191</name>
</gene>
<sequence>MDKNISLKVKNFQTVNWLKNRFRNKVKDKYILNEKELKEQVMMKAVFKSIDRDNSSFYICQILYQNFQIDKNFMTCLNGMEQTLQKLNYVNFLRESIKMKMINLIGTIFDKLCKTKKLYRVISQIYEVFVELMRKIRETTEKIGKPNEFKFVPLSFPNMIQYMNYCVLREELIQKIKSEQLSNQQKVKQCTNLLSLEDICYKKVLDIREVEEEQQEDDPFKKFMNKNNDPQQVAILKRLQEKEQMMQRQNRIRKLSSSQYYKTDTDQTNRSIQKSYQSSKQGTTKIHQSEFKLIDQFVNDNQSQLPLKITENNNNLNIQQALQITERLNLNETYSPYKYQVNHLKQLSCTTSTKRSQHFTNQYLINSKSPFLTSQKSKFRSPQRIRVISQIDFKRSDSKNKF</sequence>
<dbReference type="EMBL" id="CAJJDO010000085">
    <property type="protein sequence ID" value="CAD8185629.1"/>
    <property type="molecule type" value="Genomic_DNA"/>
</dbReference>